<organism evidence="1 2">
    <name type="scientific">Trametes sanguinea</name>
    <dbReference type="NCBI Taxonomy" id="158606"/>
    <lineage>
        <taxon>Eukaryota</taxon>
        <taxon>Fungi</taxon>
        <taxon>Dikarya</taxon>
        <taxon>Basidiomycota</taxon>
        <taxon>Agaricomycotina</taxon>
        <taxon>Agaricomycetes</taxon>
        <taxon>Polyporales</taxon>
        <taxon>Polyporaceae</taxon>
        <taxon>Trametes</taxon>
    </lineage>
</organism>
<dbReference type="Proteomes" id="UP001144978">
    <property type="component" value="Unassembled WGS sequence"/>
</dbReference>
<sequence>MRTLYSPDTASPVSPESVYPATPANRKSLAPTEYSKYDEDDVYGGTAQYSFKTPARPITRFVSLLAGHATASYSYAYIPAIYPECDTCISAAAVADVGDAGSAWPLARLGQREGELFPLVRSCRQASLSKVERL</sequence>
<gene>
    <name evidence="1" type="ORF">NUW54_g14081</name>
</gene>
<keyword evidence="2" id="KW-1185">Reference proteome</keyword>
<comment type="caution">
    <text evidence="1">The sequence shown here is derived from an EMBL/GenBank/DDBJ whole genome shotgun (WGS) entry which is preliminary data.</text>
</comment>
<dbReference type="EMBL" id="JANSHE010006969">
    <property type="protein sequence ID" value="KAJ2965550.1"/>
    <property type="molecule type" value="Genomic_DNA"/>
</dbReference>
<name>A0ACC1MF46_9APHY</name>
<protein>
    <submittedName>
        <fullName evidence="1">Uncharacterized protein</fullName>
    </submittedName>
</protein>
<accession>A0ACC1MF46</accession>
<proteinExistence type="predicted"/>
<evidence type="ECO:0000313" key="2">
    <source>
        <dbReference type="Proteomes" id="UP001144978"/>
    </source>
</evidence>
<reference evidence="1" key="1">
    <citation type="submission" date="2022-08" db="EMBL/GenBank/DDBJ databases">
        <title>Genome Sequence of Pycnoporus sanguineus.</title>
        <authorList>
            <person name="Buettner E."/>
        </authorList>
    </citation>
    <scope>NUCLEOTIDE SEQUENCE</scope>
    <source>
        <strain evidence="1">CG-C14</strain>
    </source>
</reference>
<evidence type="ECO:0000313" key="1">
    <source>
        <dbReference type="EMBL" id="KAJ2965550.1"/>
    </source>
</evidence>